<keyword evidence="4" id="KW-1185">Reference proteome</keyword>
<evidence type="ECO:0000313" key="3">
    <source>
        <dbReference type="EMBL" id="KAL3311037.1"/>
    </source>
</evidence>
<evidence type="ECO:0000256" key="1">
    <source>
        <dbReference type="PROSITE-ProRule" id="PRU00176"/>
    </source>
</evidence>
<dbReference type="SUPFAM" id="SSF54928">
    <property type="entry name" value="RNA-binding domain, RBD"/>
    <property type="match status" value="1"/>
</dbReference>
<protein>
    <recommendedName>
        <fullName evidence="2">RRM domain-containing protein</fullName>
    </recommendedName>
</protein>
<dbReference type="InterPro" id="IPR012677">
    <property type="entry name" value="Nucleotide-bd_a/b_plait_sf"/>
</dbReference>
<feature type="domain" description="RRM" evidence="2">
    <location>
        <begin position="1"/>
        <end position="44"/>
    </location>
</feature>
<dbReference type="GO" id="GO:0003723">
    <property type="term" value="F:RNA binding"/>
    <property type="evidence" value="ECO:0007669"/>
    <property type="project" value="UniProtKB-UniRule"/>
</dbReference>
<evidence type="ECO:0000313" key="4">
    <source>
        <dbReference type="Proteomes" id="UP001626550"/>
    </source>
</evidence>
<sequence length="111" mass="11885">VRTFKEKGYAFIRFDSHEVATNAIIQMHGKELCGVPCKVSWGKETGEDKDIIQCIPPPAVSQQTSLDPTALLGISSANLLAAQNPLSLLNMTSVLTPSASTPFFNGANSFC</sequence>
<keyword evidence="1" id="KW-0694">RNA-binding</keyword>
<dbReference type="PROSITE" id="PS50102">
    <property type="entry name" value="RRM"/>
    <property type="match status" value="1"/>
</dbReference>
<dbReference type="Pfam" id="PF00076">
    <property type="entry name" value="RRM_1"/>
    <property type="match status" value="1"/>
</dbReference>
<dbReference type="Proteomes" id="UP001626550">
    <property type="component" value="Unassembled WGS sequence"/>
</dbReference>
<feature type="non-terminal residue" evidence="3">
    <location>
        <position position="1"/>
    </location>
</feature>
<dbReference type="AlphaFoldDB" id="A0ABD2PW93"/>
<reference evidence="3 4" key="1">
    <citation type="submission" date="2024-11" db="EMBL/GenBank/DDBJ databases">
        <title>Adaptive evolution of stress response genes in parasites aligns with host niche diversity.</title>
        <authorList>
            <person name="Hahn C."/>
            <person name="Resl P."/>
        </authorList>
    </citation>
    <scope>NUCLEOTIDE SEQUENCE [LARGE SCALE GENOMIC DNA]</scope>
    <source>
        <strain evidence="3">EGGRZ-B1_66</strain>
        <tissue evidence="3">Body</tissue>
    </source>
</reference>
<organism evidence="3 4">
    <name type="scientific">Cichlidogyrus casuarinus</name>
    <dbReference type="NCBI Taxonomy" id="1844966"/>
    <lineage>
        <taxon>Eukaryota</taxon>
        <taxon>Metazoa</taxon>
        <taxon>Spiralia</taxon>
        <taxon>Lophotrochozoa</taxon>
        <taxon>Platyhelminthes</taxon>
        <taxon>Monogenea</taxon>
        <taxon>Monopisthocotylea</taxon>
        <taxon>Dactylogyridea</taxon>
        <taxon>Ancyrocephalidae</taxon>
        <taxon>Cichlidogyrus</taxon>
    </lineage>
</organism>
<dbReference type="InterPro" id="IPR035979">
    <property type="entry name" value="RBD_domain_sf"/>
</dbReference>
<accession>A0ABD2PW93</accession>
<dbReference type="EMBL" id="JBJKFK010002481">
    <property type="protein sequence ID" value="KAL3311037.1"/>
    <property type="molecule type" value="Genomic_DNA"/>
</dbReference>
<gene>
    <name evidence="3" type="ORF">Ciccas_010387</name>
</gene>
<proteinExistence type="predicted"/>
<evidence type="ECO:0000259" key="2">
    <source>
        <dbReference type="PROSITE" id="PS50102"/>
    </source>
</evidence>
<comment type="caution">
    <text evidence="3">The sequence shown here is derived from an EMBL/GenBank/DDBJ whole genome shotgun (WGS) entry which is preliminary data.</text>
</comment>
<dbReference type="InterPro" id="IPR000504">
    <property type="entry name" value="RRM_dom"/>
</dbReference>
<dbReference type="Gene3D" id="3.30.70.330">
    <property type="match status" value="1"/>
</dbReference>
<name>A0ABD2PW93_9PLAT</name>